<feature type="domain" description="ABC transmembrane type-1" evidence="8">
    <location>
        <begin position="87"/>
        <end position="277"/>
    </location>
</feature>
<dbReference type="SUPFAM" id="SSF161098">
    <property type="entry name" value="MetI-like"/>
    <property type="match status" value="1"/>
</dbReference>
<proteinExistence type="inferred from homology"/>
<dbReference type="InterPro" id="IPR035906">
    <property type="entry name" value="MetI-like_sf"/>
</dbReference>
<protein>
    <submittedName>
        <fullName evidence="9">Carbohydrate ABC transporter permease</fullName>
    </submittedName>
</protein>
<feature type="transmembrane region" description="Helical" evidence="7">
    <location>
        <begin position="154"/>
        <end position="172"/>
    </location>
</feature>
<keyword evidence="3" id="KW-1003">Cell membrane</keyword>
<keyword evidence="10" id="KW-1185">Reference proteome</keyword>
<evidence type="ECO:0000259" key="8">
    <source>
        <dbReference type="PROSITE" id="PS50928"/>
    </source>
</evidence>
<evidence type="ECO:0000256" key="6">
    <source>
        <dbReference type="ARBA" id="ARBA00023136"/>
    </source>
</evidence>
<gene>
    <name evidence="9" type="ORF">L1F29_08420</name>
</gene>
<comment type="subcellular location">
    <subcellularLocation>
        <location evidence="1 7">Cell membrane</location>
        <topology evidence="1 7">Multi-pass membrane protein</topology>
    </subcellularLocation>
</comment>
<feature type="transmembrane region" description="Helical" evidence="7">
    <location>
        <begin position="117"/>
        <end position="134"/>
    </location>
</feature>
<dbReference type="PANTHER" id="PTHR43744">
    <property type="entry name" value="ABC TRANSPORTER PERMEASE PROTEIN MG189-RELATED-RELATED"/>
    <property type="match status" value="1"/>
</dbReference>
<accession>A0ABY5SD03</accession>
<evidence type="ECO:0000256" key="5">
    <source>
        <dbReference type="ARBA" id="ARBA00022989"/>
    </source>
</evidence>
<dbReference type="InterPro" id="IPR000515">
    <property type="entry name" value="MetI-like"/>
</dbReference>
<dbReference type="EMBL" id="CP091430">
    <property type="protein sequence ID" value="UVI31824.1"/>
    <property type="molecule type" value="Genomic_DNA"/>
</dbReference>
<keyword evidence="2 7" id="KW-0813">Transport</keyword>
<evidence type="ECO:0000256" key="3">
    <source>
        <dbReference type="ARBA" id="ARBA00022475"/>
    </source>
</evidence>
<name>A0ABY5SD03_9BACL</name>
<dbReference type="Proteomes" id="UP001057877">
    <property type="component" value="Chromosome"/>
</dbReference>
<sequence>MSAAAKLLRGNKINRSRAGDLLLFLFLAALGYFMALPLVFVISNAFKPINEILQFPPKFLVRNPSLNNFTDLYNLMSGTWVPFTRYMFNTFFIAFIGTAGHVIIASLAAYPLAKRKFPGVSVLFTVVVLSLMFSGTVTQVTNYMTMSWFGMIDTYWAVIIPAIGSSLGLYLMKQFMEQIPDALLEAAQIDGCSEYRIFWRIVMPVVKPAWLTLIIFSFQGLWGAGGAAGSMYIYSEQLKTIDYALGQILAGGIIRTGPSMAATLLMISVPIIIFVITQSNVLQTMSTSGMKD</sequence>
<feature type="transmembrane region" description="Helical" evidence="7">
    <location>
        <begin position="86"/>
        <end position="110"/>
    </location>
</feature>
<dbReference type="Pfam" id="PF00528">
    <property type="entry name" value="BPD_transp_1"/>
    <property type="match status" value="1"/>
</dbReference>
<keyword evidence="6 7" id="KW-0472">Membrane</keyword>
<organism evidence="9 10">
    <name type="scientific">Paenibacillus spongiae</name>
    <dbReference type="NCBI Taxonomy" id="2909671"/>
    <lineage>
        <taxon>Bacteria</taxon>
        <taxon>Bacillati</taxon>
        <taxon>Bacillota</taxon>
        <taxon>Bacilli</taxon>
        <taxon>Bacillales</taxon>
        <taxon>Paenibacillaceae</taxon>
        <taxon>Paenibacillus</taxon>
    </lineage>
</organism>
<evidence type="ECO:0000256" key="7">
    <source>
        <dbReference type="RuleBase" id="RU363032"/>
    </source>
</evidence>
<evidence type="ECO:0000256" key="1">
    <source>
        <dbReference type="ARBA" id="ARBA00004651"/>
    </source>
</evidence>
<dbReference type="PROSITE" id="PS50928">
    <property type="entry name" value="ABC_TM1"/>
    <property type="match status" value="1"/>
</dbReference>
<feature type="transmembrane region" description="Helical" evidence="7">
    <location>
        <begin position="253"/>
        <end position="276"/>
    </location>
</feature>
<evidence type="ECO:0000313" key="10">
    <source>
        <dbReference type="Proteomes" id="UP001057877"/>
    </source>
</evidence>
<evidence type="ECO:0000313" key="9">
    <source>
        <dbReference type="EMBL" id="UVI31824.1"/>
    </source>
</evidence>
<keyword evidence="5 7" id="KW-1133">Transmembrane helix</keyword>
<dbReference type="CDD" id="cd06261">
    <property type="entry name" value="TM_PBP2"/>
    <property type="match status" value="1"/>
</dbReference>
<evidence type="ECO:0000256" key="2">
    <source>
        <dbReference type="ARBA" id="ARBA00022448"/>
    </source>
</evidence>
<reference evidence="9" key="1">
    <citation type="submission" date="2022-01" db="EMBL/GenBank/DDBJ databases">
        <title>Paenibacillus spongiae sp. nov., isolated from marine sponge.</title>
        <authorList>
            <person name="Li Z."/>
            <person name="Zhang M."/>
        </authorList>
    </citation>
    <scope>NUCLEOTIDE SEQUENCE</scope>
    <source>
        <strain evidence="9">PHS-Z3</strain>
    </source>
</reference>
<dbReference type="RefSeq" id="WP_258387888.1">
    <property type="nucleotide sequence ID" value="NZ_CP091430.1"/>
</dbReference>
<feature type="transmembrane region" description="Helical" evidence="7">
    <location>
        <begin position="21"/>
        <end position="46"/>
    </location>
</feature>
<comment type="similarity">
    <text evidence="7">Belongs to the binding-protein-dependent transport system permease family.</text>
</comment>
<keyword evidence="4 7" id="KW-0812">Transmembrane</keyword>
<dbReference type="PANTHER" id="PTHR43744:SF1">
    <property type="entry name" value="BINDING-PROTEIN-DEPENDENT TRANSPORT SYSTEMS INNER MEMBRANE COMPONENT"/>
    <property type="match status" value="1"/>
</dbReference>
<dbReference type="Gene3D" id="1.10.3720.10">
    <property type="entry name" value="MetI-like"/>
    <property type="match status" value="1"/>
</dbReference>
<feature type="transmembrane region" description="Helical" evidence="7">
    <location>
        <begin position="209"/>
        <end position="233"/>
    </location>
</feature>
<evidence type="ECO:0000256" key="4">
    <source>
        <dbReference type="ARBA" id="ARBA00022692"/>
    </source>
</evidence>